<dbReference type="SUPFAM" id="SSF47413">
    <property type="entry name" value="lambda repressor-like DNA-binding domains"/>
    <property type="match status" value="1"/>
</dbReference>
<dbReference type="RefSeq" id="WP_142851118.1">
    <property type="nucleotide sequence ID" value="NZ_SGOB01000001.1"/>
</dbReference>
<comment type="caution">
    <text evidence="1">The sequence shown here is derived from an EMBL/GenBank/DDBJ whole genome shotgun (WGS) entry which is preliminary data.</text>
</comment>
<protein>
    <submittedName>
        <fullName evidence="1">Uncharacterized protein</fullName>
    </submittedName>
</protein>
<gene>
    <name evidence="1" type="ORF">EXN24_05300</name>
</gene>
<evidence type="ECO:0000313" key="1">
    <source>
        <dbReference type="EMBL" id="TRA90927.1"/>
    </source>
</evidence>
<proteinExistence type="predicted"/>
<dbReference type="EMBL" id="SGOB01000001">
    <property type="protein sequence ID" value="TRA90927.1"/>
    <property type="molecule type" value="Genomic_DNA"/>
</dbReference>
<dbReference type="InterPro" id="IPR001387">
    <property type="entry name" value="Cro/C1-type_HTH"/>
</dbReference>
<organism evidence="1 2">
    <name type="scientific">Rhizobium rhizogenes</name>
    <name type="common">Agrobacterium rhizogenes</name>
    <dbReference type="NCBI Taxonomy" id="359"/>
    <lineage>
        <taxon>Bacteria</taxon>
        <taxon>Pseudomonadati</taxon>
        <taxon>Pseudomonadota</taxon>
        <taxon>Alphaproteobacteria</taxon>
        <taxon>Hyphomicrobiales</taxon>
        <taxon>Rhizobiaceae</taxon>
        <taxon>Rhizobium/Agrobacterium group</taxon>
        <taxon>Rhizobium</taxon>
    </lineage>
</organism>
<evidence type="ECO:0000313" key="2">
    <source>
        <dbReference type="Proteomes" id="UP000320858"/>
    </source>
</evidence>
<dbReference type="Proteomes" id="UP000320858">
    <property type="component" value="Unassembled WGS sequence"/>
</dbReference>
<dbReference type="Gene3D" id="1.10.260.40">
    <property type="entry name" value="lambda repressor-like DNA-binding domains"/>
    <property type="match status" value="1"/>
</dbReference>
<name>A0AA94VG00_RHIRH</name>
<accession>A0AA94VG00</accession>
<dbReference type="InterPro" id="IPR010982">
    <property type="entry name" value="Lambda_DNA-bd_dom_sf"/>
</dbReference>
<reference evidence="1 2" key="1">
    <citation type="journal article" date="2019" name="Appl. Microbiol. Biotechnol.">
        <title>Differential efficiency of wild type rhizogenic strains for rol gene transformation of plants.</title>
        <authorList>
            <person name="Desmet S."/>
            <person name="De Keyser E."/>
            <person name="Van Vaerenbergh J."/>
            <person name="Baeyen S."/>
            <person name="Van Huylenbroeck J."/>
            <person name="Geelen D."/>
            <person name="Dhooghe E."/>
        </authorList>
    </citation>
    <scope>NUCLEOTIDE SEQUENCE [LARGE SCALE GENOMIC DNA]</scope>
    <source>
        <strain evidence="1 2">B 4.1</strain>
    </source>
</reference>
<dbReference type="CDD" id="cd00093">
    <property type="entry name" value="HTH_XRE"/>
    <property type="match status" value="1"/>
</dbReference>
<dbReference type="GO" id="GO:0003677">
    <property type="term" value="F:DNA binding"/>
    <property type="evidence" value="ECO:0007669"/>
    <property type="project" value="InterPro"/>
</dbReference>
<sequence length="65" mass="7403">MTREEFRAIRKRLGFNQAELAALLGYGSAIRVSEFERETNPVQVPRLVALLMLAMDQTGWRPPAE</sequence>
<dbReference type="AlphaFoldDB" id="A0AA94VG00"/>